<keyword evidence="1" id="KW-0812">Transmembrane</keyword>
<accession>A0A314XWN0</accession>
<evidence type="ECO:0000313" key="3">
    <source>
        <dbReference type="Proteomes" id="UP000250321"/>
    </source>
</evidence>
<evidence type="ECO:0000256" key="1">
    <source>
        <dbReference type="SAM" id="Phobius"/>
    </source>
</evidence>
<keyword evidence="1" id="KW-1133">Transmembrane helix</keyword>
<name>A0A314XWN0_PRUYE</name>
<dbReference type="AlphaFoldDB" id="A0A314XWN0"/>
<organism evidence="2 3">
    <name type="scientific">Prunus yedoensis var. nudiflora</name>
    <dbReference type="NCBI Taxonomy" id="2094558"/>
    <lineage>
        <taxon>Eukaryota</taxon>
        <taxon>Viridiplantae</taxon>
        <taxon>Streptophyta</taxon>
        <taxon>Embryophyta</taxon>
        <taxon>Tracheophyta</taxon>
        <taxon>Spermatophyta</taxon>
        <taxon>Magnoliopsida</taxon>
        <taxon>eudicotyledons</taxon>
        <taxon>Gunneridae</taxon>
        <taxon>Pentapetalae</taxon>
        <taxon>rosids</taxon>
        <taxon>fabids</taxon>
        <taxon>Rosales</taxon>
        <taxon>Rosaceae</taxon>
        <taxon>Amygdaloideae</taxon>
        <taxon>Amygdaleae</taxon>
        <taxon>Prunus</taxon>
    </lineage>
</organism>
<comment type="caution">
    <text evidence="2">The sequence shown here is derived from an EMBL/GenBank/DDBJ whole genome shotgun (WGS) entry which is preliminary data.</text>
</comment>
<protein>
    <submittedName>
        <fullName evidence="2">Uncharacterized protein</fullName>
    </submittedName>
</protein>
<gene>
    <name evidence="2" type="ORF">Pyn_34849</name>
</gene>
<keyword evidence="1" id="KW-0472">Membrane</keyword>
<sequence>MLREKQVLGVYFVLLPAAAWFVLMFLAARRRVGDGALMLHTLGIREFQEKDDGRKSLRLEGYGVYSLEWYEEEGKAWSYA</sequence>
<keyword evidence="3" id="KW-1185">Reference proteome</keyword>
<dbReference type="Proteomes" id="UP000250321">
    <property type="component" value="Unassembled WGS sequence"/>
</dbReference>
<reference evidence="2 3" key="1">
    <citation type="submission" date="2018-02" db="EMBL/GenBank/DDBJ databases">
        <title>Draft genome of wild Prunus yedoensis var. nudiflora.</title>
        <authorList>
            <person name="Baek S."/>
            <person name="Kim J.-H."/>
            <person name="Choi K."/>
            <person name="Kim G.-B."/>
            <person name="Cho A."/>
            <person name="Jang H."/>
            <person name="Shin C.-H."/>
            <person name="Yu H.-J."/>
            <person name="Mun J.-H."/>
        </authorList>
    </citation>
    <scope>NUCLEOTIDE SEQUENCE [LARGE SCALE GENOMIC DNA]</scope>
    <source>
        <strain evidence="3">cv. Jeju island</strain>
        <tissue evidence="2">Leaf</tissue>
    </source>
</reference>
<dbReference type="EMBL" id="PJQY01001894">
    <property type="protein sequence ID" value="PQP98462.1"/>
    <property type="molecule type" value="Genomic_DNA"/>
</dbReference>
<feature type="transmembrane region" description="Helical" evidence="1">
    <location>
        <begin position="6"/>
        <end position="28"/>
    </location>
</feature>
<proteinExistence type="predicted"/>
<evidence type="ECO:0000313" key="2">
    <source>
        <dbReference type="EMBL" id="PQP98462.1"/>
    </source>
</evidence>